<organism evidence="8 9">
    <name type="scientific">Cylindrotheca closterium</name>
    <dbReference type="NCBI Taxonomy" id="2856"/>
    <lineage>
        <taxon>Eukaryota</taxon>
        <taxon>Sar</taxon>
        <taxon>Stramenopiles</taxon>
        <taxon>Ochrophyta</taxon>
        <taxon>Bacillariophyta</taxon>
        <taxon>Bacillariophyceae</taxon>
        <taxon>Bacillariophycidae</taxon>
        <taxon>Bacillariales</taxon>
        <taxon>Bacillariaceae</taxon>
        <taxon>Cylindrotheca</taxon>
    </lineage>
</organism>
<feature type="domain" description="HSF-type DNA-binding" evidence="7">
    <location>
        <begin position="39"/>
        <end position="146"/>
    </location>
</feature>
<sequence length="424" mass="46633">MTTAVALPPRPDATPSNVVSAPGLSKAAPAALLSDQAQDIPIFLRKTYHMVDTCDPTVACWSDDGETFVVKNPEKFEKQIIPQFFKHSKFSSFVRQLNFYAFRKIKYADTIRIDPKLEAETANYWRFRHEKFQRGKPELLQEIKRMNGQKGTTTTTTKKTVTATAQVDKENTALKSEVTQLKTKLEQMTKNIDELTNLVQKVSLQQQQTPTTATPTVVNNNNKRTKVEDSMPPLPDIPQSFGGSNMEVDNFAPPSIPSPMHPTLTASETPSDLSDDTFVDQLFTAFKTEHFDFEDTSSMATPKTNSSQRASPELMAKLSDALATLPLQVQELIVNRLIQAVTAPKEIQEALPSSESIVPQSPPVTTQKTQNLPLAAATLAALLAQYGEDAIKAAAKDAAQTNNAKHQASTANSNRKALLIPVHA</sequence>
<evidence type="ECO:0000256" key="1">
    <source>
        <dbReference type="ARBA" id="ARBA00004123"/>
    </source>
</evidence>
<dbReference type="PANTHER" id="PTHR10015:SF206">
    <property type="entry name" value="HSF-TYPE DNA-BINDING DOMAIN-CONTAINING PROTEIN"/>
    <property type="match status" value="1"/>
</dbReference>
<dbReference type="SMART" id="SM00415">
    <property type="entry name" value="HSF"/>
    <property type="match status" value="1"/>
</dbReference>
<keyword evidence="5" id="KW-0175">Coiled coil</keyword>
<dbReference type="InterPro" id="IPR036388">
    <property type="entry name" value="WH-like_DNA-bd_sf"/>
</dbReference>
<dbReference type="GO" id="GO:0005634">
    <property type="term" value="C:nucleus"/>
    <property type="evidence" value="ECO:0007669"/>
    <property type="project" value="UniProtKB-SubCell"/>
</dbReference>
<gene>
    <name evidence="8" type="ORF">CYCCA115_LOCUS15994</name>
</gene>
<keyword evidence="9" id="KW-1185">Reference proteome</keyword>
<dbReference type="GO" id="GO:0043565">
    <property type="term" value="F:sequence-specific DNA binding"/>
    <property type="evidence" value="ECO:0007669"/>
    <property type="project" value="InterPro"/>
</dbReference>
<feature type="coiled-coil region" evidence="5">
    <location>
        <begin position="171"/>
        <end position="205"/>
    </location>
</feature>
<comment type="subcellular location">
    <subcellularLocation>
        <location evidence="1">Nucleus</location>
    </subcellularLocation>
</comment>
<proteinExistence type="inferred from homology"/>
<dbReference type="FunFam" id="1.10.10.10:FF:000589">
    <property type="entry name" value="HSF-type DNA-binding, putative"/>
    <property type="match status" value="1"/>
</dbReference>
<dbReference type="Proteomes" id="UP001295423">
    <property type="component" value="Unassembled WGS sequence"/>
</dbReference>
<keyword evidence="2" id="KW-0238">DNA-binding</keyword>
<dbReference type="SUPFAM" id="SSF46785">
    <property type="entry name" value="Winged helix' DNA-binding domain"/>
    <property type="match status" value="1"/>
</dbReference>
<dbReference type="Pfam" id="PF00447">
    <property type="entry name" value="HSF_DNA-bind"/>
    <property type="match status" value="1"/>
</dbReference>
<dbReference type="AlphaFoldDB" id="A0AAD2FXX5"/>
<keyword evidence="3" id="KW-0539">Nucleus</keyword>
<dbReference type="Gene3D" id="1.10.10.10">
    <property type="entry name" value="Winged helix-like DNA-binding domain superfamily/Winged helix DNA-binding domain"/>
    <property type="match status" value="1"/>
</dbReference>
<evidence type="ECO:0000256" key="6">
    <source>
        <dbReference type="SAM" id="MobiDB-lite"/>
    </source>
</evidence>
<feature type="region of interest" description="Disordered" evidence="6">
    <location>
        <begin position="1"/>
        <end position="20"/>
    </location>
</feature>
<dbReference type="EMBL" id="CAKOGP040001903">
    <property type="protein sequence ID" value="CAJ1955940.1"/>
    <property type="molecule type" value="Genomic_DNA"/>
</dbReference>
<protein>
    <recommendedName>
        <fullName evidence="7">HSF-type DNA-binding domain-containing protein</fullName>
    </recommendedName>
</protein>
<feature type="region of interest" description="Disordered" evidence="6">
    <location>
        <begin position="206"/>
        <end position="234"/>
    </location>
</feature>
<name>A0AAD2FXX5_9STRA</name>
<dbReference type="GO" id="GO:0003700">
    <property type="term" value="F:DNA-binding transcription factor activity"/>
    <property type="evidence" value="ECO:0007669"/>
    <property type="project" value="InterPro"/>
</dbReference>
<dbReference type="InterPro" id="IPR036390">
    <property type="entry name" value="WH_DNA-bd_sf"/>
</dbReference>
<evidence type="ECO:0000256" key="5">
    <source>
        <dbReference type="SAM" id="Coils"/>
    </source>
</evidence>
<evidence type="ECO:0000259" key="7">
    <source>
        <dbReference type="SMART" id="SM00415"/>
    </source>
</evidence>
<evidence type="ECO:0000256" key="2">
    <source>
        <dbReference type="ARBA" id="ARBA00023125"/>
    </source>
</evidence>
<dbReference type="PRINTS" id="PR00056">
    <property type="entry name" value="HSFDOMAIN"/>
</dbReference>
<evidence type="ECO:0000256" key="3">
    <source>
        <dbReference type="ARBA" id="ARBA00023242"/>
    </source>
</evidence>
<evidence type="ECO:0000313" key="8">
    <source>
        <dbReference type="EMBL" id="CAJ1955940.1"/>
    </source>
</evidence>
<feature type="compositionally biased region" description="Low complexity" evidence="6">
    <location>
        <begin position="206"/>
        <end position="222"/>
    </location>
</feature>
<comment type="caution">
    <text evidence="8">The sequence shown here is derived from an EMBL/GenBank/DDBJ whole genome shotgun (WGS) entry which is preliminary data.</text>
</comment>
<accession>A0AAD2FXX5</accession>
<dbReference type="PANTHER" id="PTHR10015">
    <property type="entry name" value="HEAT SHOCK TRANSCRIPTION FACTOR"/>
    <property type="match status" value="1"/>
</dbReference>
<evidence type="ECO:0000313" key="9">
    <source>
        <dbReference type="Proteomes" id="UP001295423"/>
    </source>
</evidence>
<evidence type="ECO:0000256" key="4">
    <source>
        <dbReference type="RuleBase" id="RU004020"/>
    </source>
</evidence>
<dbReference type="InterPro" id="IPR000232">
    <property type="entry name" value="HSF_DNA-bd"/>
</dbReference>
<comment type="similarity">
    <text evidence="4">Belongs to the HSF family.</text>
</comment>
<reference evidence="8" key="1">
    <citation type="submission" date="2023-08" db="EMBL/GenBank/DDBJ databases">
        <authorList>
            <person name="Audoor S."/>
            <person name="Bilcke G."/>
        </authorList>
    </citation>
    <scope>NUCLEOTIDE SEQUENCE</scope>
</reference>